<dbReference type="GO" id="GO:0004622">
    <property type="term" value="F:phosphatidylcholine lysophospholipase activity"/>
    <property type="evidence" value="ECO:0007669"/>
    <property type="project" value="TreeGrafter"/>
</dbReference>
<dbReference type="PANTHER" id="PTHR30383">
    <property type="entry name" value="THIOESTERASE 1/PROTEASE 1/LYSOPHOSPHOLIPASE L1"/>
    <property type="match status" value="1"/>
</dbReference>
<organism evidence="2">
    <name type="scientific">marine metagenome</name>
    <dbReference type="NCBI Taxonomy" id="408172"/>
    <lineage>
        <taxon>unclassified sequences</taxon>
        <taxon>metagenomes</taxon>
        <taxon>ecological metagenomes</taxon>
    </lineage>
</organism>
<evidence type="ECO:0000259" key="1">
    <source>
        <dbReference type="Pfam" id="PF13472"/>
    </source>
</evidence>
<name>A0A382VWC9_9ZZZZ</name>
<dbReference type="Pfam" id="PF13472">
    <property type="entry name" value="Lipase_GDSL_2"/>
    <property type="match status" value="1"/>
</dbReference>
<dbReference type="Gene3D" id="3.40.50.1110">
    <property type="entry name" value="SGNH hydrolase"/>
    <property type="match status" value="1"/>
</dbReference>
<evidence type="ECO:0000313" key="2">
    <source>
        <dbReference type="EMBL" id="SVD50168.1"/>
    </source>
</evidence>
<accession>A0A382VWC9</accession>
<dbReference type="AlphaFoldDB" id="A0A382VWC9"/>
<protein>
    <recommendedName>
        <fullName evidence="1">SGNH hydrolase-type esterase domain-containing protein</fullName>
    </recommendedName>
</protein>
<dbReference type="InterPro" id="IPR036514">
    <property type="entry name" value="SGNH_hydro_sf"/>
</dbReference>
<gene>
    <name evidence="2" type="ORF">METZ01_LOCUS403022</name>
</gene>
<dbReference type="EMBL" id="UINC01154726">
    <property type="protein sequence ID" value="SVD50168.1"/>
    <property type="molecule type" value="Genomic_DNA"/>
</dbReference>
<dbReference type="InterPro" id="IPR013830">
    <property type="entry name" value="SGNH_hydro"/>
</dbReference>
<feature type="domain" description="SGNH hydrolase-type esterase" evidence="1">
    <location>
        <begin position="10"/>
        <end position="178"/>
    </location>
</feature>
<proteinExistence type="predicted"/>
<dbReference type="PANTHER" id="PTHR30383:SF5">
    <property type="entry name" value="SGNH HYDROLASE-TYPE ESTERASE DOMAIN-CONTAINING PROTEIN"/>
    <property type="match status" value="1"/>
</dbReference>
<sequence length="248" mass="28566">MKNTPNCILYGDSISYEYAHLLEQYLQNKINSFSCSVLNMSVSGETSSDGLVRLEKVANNAGNIIIISFGMNDWRKGITPPQYKDNILQMIHRLRSANCRIILTTITPDWNGSGFALSRESFQGTSPEIDQYNNILWEIGRKEKIRIADANGLWKERVDPIWEGLKDAIHPNTLGQEIICESLYYMISRDHITIVWPFYGRFASCNYSCQYCYVPTSVNKGSRAIYSVKDWEKGFIRSFGEYQRLTFY</sequence>
<reference evidence="2" key="1">
    <citation type="submission" date="2018-05" db="EMBL/GenBank/DDBJ databases">
        <authorList>
            <person name="Lanie J.A."/>
            <person name="Ng W.-L."/>
            <person name="Kazmierczak K.M."/>
            <person name="Andrzejewski T.M."/>
            <person name="Davidsen T.M."/>
            <person name="Wayne K.J."/>
            <person name="Tettelin H."/>
            <person name="Glass J.I."/>
            <person name="Rusch D."/>
            <person name="Podicherti R."/>
            <person name="Tsui H.-C.T."/>
            <person name="Winkler M.E."/>
        </authorList>
    </citation>
    <scope>NUCLEOTIDE SEQUENCE</scope>
</reference>
<dbReference type="SUPFAM" id="SSF52266">
    <property type="entry name" value="SGNH hydrolase"/>
    <property type="match status" value="1"/>
</dbReference>
<dbReference type="InterPro" id="IPR051532">
    <property type="entry name" value="Ester_Hydrolysis_Enzymes"/>
</dbReference>
<feature type="non-terminal residue" evidence="2">
    <location>
        <position position="248"/>
    </location>
</feature>